<feature type="transmembrane region" description="Helical" evidence="1">
    <location>
        <begin position="105"/>
        <end position="125"/>
    </location>
</feature>
<proteinExistence type="predicted"/>
<reference evidence="2" key="1">
    <citation type="submission" date="2021-01" db="EMBL/GenBank/DDBJ databases">
        <title>Genome seq and assembly of Tabrizicola sp. KVB23.</title>
        <authorList>
            <person name="Chhetri G."/>
        </authorList>
    </citation>
    <scope>NUCLEOTIDE SEQUENCE</scope>
    <source>
        <strain evidence="2">KVB23</strain>
    </source>
</reference>
<dbReference type="EMBL" id="JAESVP010000002">
    <property type="protein sequence ID" value="MBL4927486.1"/>
    <property type="molecule type" value="Genomic_DNA"/>
</dbReference>
<keyword evidence="3" id="KW-1185">Reference proteome</keyword>
<dbReference type="Proteomes" id="UP000619033">
    <property type="component" value="Unassembled WGS sequence"/>
</dbReference>
<evidence type="ECO:0000313" key="2">
    <source>
        <dbReference type="EMBL" id="MBL4927486.1"/>
    </source>
</evidence>
<comment type="caution">
    <text evidence="2">The sequence shown here is derived from an EMBL/GenBank/DDBJ whole genome shotgun (WGS) entry which is preliminary data.</text>
</comment>
<feature type="transmembrane region" description="Helical" evidence="1">
    <location>
        <begin position="20"/>
        <end position="41"/>
    </location>
</feature>
<evidence type="ECO:0000313" key="3">
    <source>
        <dbReference type="Proteomes" id="UP000619033"/>
    </source>
</evidence>
<organism evidence="2 3">
    <name type="scientific">Fuscibacter oryzae</name>
    <dbReference type="NCBI Taxonomy" id="2803939"/>
    <lineage>
        <taxon>Bacteria</taxon>
        <taxon>Pseudomonadati</taxon>
        <taxon>Pseudomonadota</taxon>
        <taxon>Alphaproteobacteria</taxon>
        <taxon>Rhodobacterales</taxon>
        <taxon>Paracoccaceae</taxon>
        <taxon>Fuscibacter</taxon>
    </lineage>
</organism>
<keyword evidence="1" id="KW-1133">Transmembrane helix</keyword>
<keyword evidence="1" id="KW-0472">Membrane</keyword>
<keyword evidence="1" id="KW-0812">Transmembrane</keyword>
<name>A0A8J7SRB8_9RHOB</name>
<gene>
    <name evidence="2" type="ORF">JI744_05135</name>
</gene>
<feature type="transmembrane region" description="Helical" evidence="1">
    <location>
        <begin position="146"/>
        <end position="165"/>
    </location>
</feature>
<dbReference type="AlphaFoldDB" id="A0A8J7SRB8"/>
<evidence type="ECO:0000256" key="1">
    <source>
        <dbReference type="SAM" id="Phobius"/>
    </source>
</evidence>
<feature type="transmembrane region" description="Helical" evidence="1">
    <location>
        <begin position="78"/>
        <end position="99"/>
    </location>
</feature>
<protein>
    <submittedName>
        <fullName evidence="2">Component of SufBCD complex</fullName>
    </submittedName>
</protein>
<accession>A0A8J7SRB8</accession>
<dbReference type="RefSeq" id="WP_202658614.1">
    <property type="nucleotide sequence ID" value="NZ_JAESVP010000002.1"/>
</dbReference>
<sequence>MGVYKTVLELIDLRSFSNLWYWIMLGVMWSSASHWVLGVPWDMITKAQRQPGQAQTDALDLTRINIDRMLDIIETSGLWLMGFAAFMITGLGMLAFWYWVEFAQALLLLVAPLGILVMMSVRRARKVRLLLDQWPVVYIQLRNHRILVQLLGMISIFITSMFGMWQNMMIGAPF</sequence>